<dbReference type="InterPro" id="IPR011057">
    <property type="entry name" value="Mss4-like_sf"/>
</dbReference>
<dbReference type="InParanoid" id="A0A423XNU8"/>
<dbReference type="OrthoDB" id="5415241at2759"/>
<dbReference type="SUPFAM" id="SSF51316">
    <property type="entry name" value="Mss4-like"/>
    <property type="match status" value="1"/>
</dbReference>
<proteinExistence type="predicted"/>
<dbReference type="InterPro" id="IPR038816">
    <property type="entry name" value="Stationary_phase_5"/>
</dbReference>
<sequence length="604" mass="65772">MAPVGGVPAPVLMRALRTAAVNTAMVTKVIQRRLAGATQFLAREVQPVAVRATARQPIHPAALLRQVKRTARWSSTVSYNRLNTAVRRFISSAANDLSVPSAIDRSAFSNSSIGRAFAQFPGRAPFAHTLRPNLTGGALPRTAGGYAVPGSGRIGGQRYFSHAPASQAQVVQNVSQAMRAFWLSGQRAHFDGHNGNGEKRYRPVSALQESAGRKLANMPRVIPGSFIDFQVAPTVTALSPLAAAAVAAATVAAISTGSNDKDDVSDTTLNAEGFLDVLSTDFARQLKDLAAVMNDLRRLATLGDLPITLEHNNTLRVRFPGLDADTVERLCDDVGVQRGVVRQDFEFHNLYASPMPLRFPFAPDANGSEGTYRSADGSLRSQDPEASSIEEDQALFDEYNEENPWLSTPSPEVQGESEAEEGYESMSPPVFSSGEHMSEDIEGLEGIYRFLEECDQPRPRFSVTILPPVAPTVPAYPGAPQVLPPARPSFHHGQDDVSELIRTRIPSESGDGQVVMRCPKCLNAVWSEYKNLGPTVMFIKGGTLDRAWLLGPDVHIFVRSKRQFVDISDGKPQFEGYYDSTASFWRPESLERWAKLLPGYKVPS</sequence>
<dbReference type="AlphaFoldDB" id="A0A423XNU8"/>
<feature type="region of interest" description="Disordered" evidence="1">
    <location>
        <begin position="402"/>
        <end position="427"/>
    </location>
</feature>
<dbReference type="EMBL" id="LKEB01000001">
    <property type="protein sequence ID" value="ROW18302.1"/>
    <property type="molecule type" value="Genomic_DNA"/>
</dbReference>
<dbReference type="PANTHER" id="PTHR42342:SF1">
    <property type="entry name" value="STATIONARY PHASE PROTEIN 5"/>
    <property type="match status" value="1"/>
</dbReference>
<dbReference type="GO" id="GO:0070628">
    <property type="term" value="F:proteasome binding"/>
    <property type="evidence" value="ECO:0007669"/>
    <property type="project" value="InterPro"/>
</dbReference>
<organism evidence="2 3">
    <name type="scientific">Cytospora leucostoma</name>
    <dbReference type="NCBI Taxonomy" id="1230097"/>
    <lineage>
        <taxon>Eukaryota</taxon>
        <taxon>Fungi</taxon>
        <taxon>Dikarya</taxon>
        <taxon>Ascomycota</taxon>
        <taxon>Pezizomycotina</taxon>
        <taxon>Sordariomycetes</taxon>
        <taxon>Sordariomycetidae</taxon>
        <taxon>Diaporthales</taxon>
        <taxon>Cytosporaceae</taxon>
        <taxon>Cytospora</taxon>
    </lineage>
</organism>
<accession>A0A423XNU8</accession>
<evidence type="ECO:0000313" key="2">
    <source>
        <dbReference type="EMBL" id="ROW18302.1"/>
    </source>
</evidence>
<dbReference type="Proteomes" id="UP000285146">
    <property type="component" value="Unassembled WGS sequence"/>
</dbReference>
<evidence type="ECO:0000256" key="1">
    <source>
        <dbReference type="SAM" id="MobiDB-lite"/>
    </source>
</evidence>
<evidence type="ECO:0000313" key="3">
    <source>
        <dbReference type="Proteomes" id="UP000285146"/>
    </source>
</evidence>
<reference evidence="2 3" key="1">
    <citation type="submission" date="2015-09" db="EMBL/GenBank/DDBJ databases">
        <title>Host preference determinants of Valsa canker pathogens revealed by comparative genomics.</title>
        <authorList>
            <person name="Yin Z."/>
            <person name="Huang L."/>
        </authorList>
    </citation>
    <scope>NUCLEOTIDE SEQUENCE [LARGE SCALE GENOMIC DNA]</scope>
    <source>
        <strain evidence="2 3">SXYLt</strain>
    </source>
</reference>
<keyword evidence="3" id="KW-1185">Reference proteome</keyword>
<comment type="caution">
    <text evidence="2">The sequence shown here is derived from an EMBL/GenBank/DDBJ whole genome shotgun (WGS) entry which is preliminary data.</text>
</comment>
<feature type="region of interest" description="Disordered" evidence="1">
    <location>
        <begin position="362"/>
        <end position="388"/>
    </location>
</feature>
<name>A0A423XNU8_9PEZI</name>
<dbReference type="GO" id="GO:0043248">
    <property type="term" value="P:proteasome assembly"/>
    <property type="evidence" value="ECO:0007669"/>
    <property type="project" value="TreeGrafter"/>
</dbReference>
<protein>
    <submittedName>
        <fullName evidence="2">Uncharacterized protein</fullName>
    </submittedName>
</protein>
<dbReference type="PANTHER" id="PTHR42342">
    <property type="entry name" value="STATIONARY PHASE PROTEIN 5"/>
    <property type="match status" value="1"/>
</dbReference>
<gene>
    <name evidence="2" type="ORF">VPNG_00009</name>
</gene>
<dbReference type="STRING" id="1230097.A0A423XNU8"/>